<feature type="transmembrane region" description="Helical" evidence="2">
    <location>
        <begin position="26"/>
        <end position="47"/>
    </location>
</feature>
<dbReference type="EMBL" id="CYTK01000003">
    <property type="protein sequence ID" value="CUI89362.1"/>
    <property type="molecule type" value="Genomic_DNA"/>
</dbReference>
<feature type="compositionally biased region" description="Low complexity" evidence="1">
    <location>
        <begin position="1"/>
        <end position="15"/>
    </location>
</feature>
<name>A0AAD2IY69_ACHAE</name>
<dbReference type="RefSeq" id="WP_225590300.1">
    <property type="nucleotide sequence ID" value="NZ_CADIKO010000002.1"/>
</dbReference>
<evidence type="ECO:0000313" key="6">
    <source>
        <dbReference type="Proteomes" id="UP001264156"/>
    </source>
</evidence>
<evidence type="ECO:0000256" key="1">
    <source>
        <dbReference type="SAM" id="MobiDB-lite"/>
    </source>
</evidence>
<protein>
    <submittedName>
        <fullName evidence="3">Uncharacterized protein</fullName>
    </submittedName>
</protein>
<reference evidence="6" key="2">
    <citation type="submission" date="2023-07" db="EMBL/GenBank/DDBJ databases">
        <title>Glyphosate-induced phosphonatase operons in soil bacteria of genus Achromobacter.</title>
        <authorList>
            <person name="Epiktetov D.O."/>
            <person name="Sviridov A.V."/>
            <person name="Tarlachkov S.V."/>
            <person name="Shushkova T.V."/>
            <person name="Toropygin I.Y."/>
            <person name="Leontievsky A."/>
        </authorList>
    </citation>
    <scope>NUCLEOTIDE SEQUENCE [LARGE SCALE GENOMIC DNA]</scope>
    <source>
        <strain evidence="6">Kg 16</strain>
    </source>
</reference>
<reference evidence="4" key="3">
    <citation type="submission" date="2024-05" db="EMBL/GenBank/DDBJ databases">
        <title>Glyphosate-induced phosphonatase operons in soil bacteria of genus Achromobacter.</title>
        <authorList>
            <person name="Epiktetov D.O."/>
            <person name="Sviridov A.V."/>
            <person name="Tarlachkov S.V."/>
            <person name="Shushkova T.V."/>
            <person name="Toropygin I.Y."/>
            <person name="Leontievsky A."/>
        </authorList>
    </citation>
    <scope>NUCLEOTIDE SEQUENCE</scope>
    <source>
        <strain evidence="4">Kg 16</strain>
    </source>
</reference>
<gene>
    <name evidence="3" type="ORF">ERS370000_01960</name>
    <name evidence="4" type="ORF">RIU57_08085</name>
</gene>
<feature type="transmembrane region" description="Helical" evidence="2">
    <location>
        <begin position="72"/>
        <end position="91"/>
    </location>
</feature>
<keyword evidence="2" id="KW-0812">Transmembrane</keyword>
<dbReference type="Proteomes" id="UP000044098">
    <property type="component" value="Unassembled WGS sequence"/>
</dbReference>
<organism evidence="3 5">
    <name type="scientific">Achromobacter aegrifaciens</name>
    <dbReference type="NCBI Taxonomy" id="1287736"/>
    <lineage>
        <taxon>Bacteria</taxon>
        <taxon>Pseudomonadati</taxon>
        <taxon>Pseudomonadota</taxon>
        <taxon>Betaproteobacteria</taxon>
        <taxon>Burkholderiales</taxon>
        <taxon>Alcaligenaceae</taxon>
        <taxon>Achromobacter</taxon>
    </lineage>
</organism>
<dbReference type="EMBL" id="JAVKVN010000002">
    <property type="protein sequence ID" value="MDR7945052.1"/>
    <property type="molecule type" value="Genomic_DNA"/>
</dbReference>
<dbReference type="Proteomes" id="UP001264156">
    <property type="component" value="Unassembled WGS sequence"/>
</dbReference>
<sequence length="161" mass="15593">MTATTTRGRTPATPAARRKPGDAVRVASDAAVLWLACTAAMAAGLWADTLRTPAALLASLCGASGGLLDQAWRHAALMPASSAAMLIAALLPLPGAPRMAARLACALAMGLGMLAGAQWGMAAALAASVAPFGGMAAGMALGMGVAMAAAALIAGASAAPR</sequence>
<feature type="transmembrane region" description="Helical" evidence="2">
    <location>
        <begin position="103"/>
        <end position="130"/>
    </location>
</feature>
<feature type="region of interest" description="Disordered" evidence="1">
    <location>
        <begin position="1"/>
        <end position="20"/>
    </location>
</feature>
<evidence type="ECO:0000256" key="2">
    <source>
        <dbReference type="SAM" id="Phobius"/>
    </source>
</evidence>
<reference evidence="3 5" key="1">
    <citation type="submission" date="2015-09" db="EMBL/GenBank/DDBJ databases">
        <authorList>
            <consortium name="Pathogen Informatics"/>
        </authorList>
    </citation>
    <scope>NUCLEOTIDE SEQUENCE [LARGE SCALE GENOMIC DNA]</scope>
    <source>
        <strain evidence="3 5">2789STDY5608625</strain>
    </source>
</reference>
<keyword evidence="6" id="KW-1185">Reference proteome</keyword>
<evidence type="ECO:0000313" key="4">
    <source>
        <dbReference type="EMBL" id="MDR7945052.1"/>
    </source>
</evidence>
<keyword evidence="2" id="KW-0472">Membrane</keyword>
<evidence type="ECO:0000313" key="5">
    <source>
        <dbReference type="Proteomes" id="UP000044098"/>
    </source>
</evidence>
<evidence type="ECO:0000313" key="3">
    <source>
        <dbReference type="EMBL" id="CUI89362.1"/>
    </source>
</evidence>
<accession>A0AAD2IY69</accession>
<dbReference type="AlphaFoldDB" id="A0AAD2IY69"/>
<comment type="caution">
    <text evidence="3">The sequence shown here is derived from an EMBL/GenBank/DDBJ whole genome shotgun (WGS) entry which is preliminary data.</text>
</comment>
<keyword evidence="2" id="KW-1133">Transmembrane helix</keyword>
<feature type="transmembrane region" description="Helical" evidence="2">
    <location>
        <begin position="136"/>
        <end position="159"/>
    </location>
</feature>
<dbReference type="GeneID" id="84697135"/>
<proteinExistence type="predicted"/>